<comment type="caution">
    <text evidence="2">The sequence shown here is derived from an EMBL/GenBank/DDBJ whole genome shotgun (WGS) entry which is preliminary data.</text>
</comment>
<evidence type="ECO:0000256" key="1">
    <source>
        <dbReference type="RuleBase" id="RU366020"/>
    </source>
</evidence>
<reference evidence="2 3" key="1">
    <citation type="submission" date="2024-04" db="EMBL/GenBank/DDBJ databases">
        <title>The reference genome of an endangered Asteraceae, Deinandra increscens subsp. villosa, native to the Central Coast of California.</title>
        <authorList>
            <person name="Guilliams M."/>
            <person name="Hasenstab-Lehman K."/>
            <person name="Meyer R."/>
            <person name="Mcevoy S."/>
        </authorList>
    </citation>
    <scope>NUCLEOTIDE SEQUENCE [LARGE SCALE GENOMIC DNA]</scope>
    <source>
        <tissue evidence="2">Leaf</tissue>
    </source>
</reference>
<dbReference type="PANTHER" id="PTHR12320:SF83">
    <property type="entry name" value="PROTEIN PHOSPHATASE 2C 55-RELATED"/>
    <property type="match status" value="1"/>
</dbReference>
<comment type="catalytic activity">
    <reaction evidence="1">
        <text>O-phospho-L-threonyl-[protein] + H2O = L-threonyl-[protein] + phosphate</text>
        <dbReference type="Rhea" id="RHEA:47004"/>
        <dbReference type="Rhea" id="RHEA-COMP:11060"/>
        <dbReference type="Rhea" id="RHEA-COMP:11605"/>
        <dbReference type="ChEBI" id="CHEBI:15377"/>
        <dbReference type="ChEBI" id="CHEBI:30013"/>
        <dbReference type="ChEBI" id="CHEBI:43474"/>
        <dbReference type="ChEBI" id="CHEBI:61977"/>
        <dbReference type="EC" id="3.1.3.16"/>
    </reaction>
</comment>
<proteinExistence type="inferred from homology"/>
<accession>A0AAP0C3M5</accession>
<comment type="similarity">
    <text evidence="1">Belongs to the PP2C family.</text>
</comment>
<feature type="non-terminal residue" evidence="2">
    <location>
        <position position="1"/>
    </location>
</feature>
<protein>
    <recommendedName>
        <fullName evidence="1">Protein phosphatase</fullName>
        <ecNumber evidence="1">3.1.3.16</ecNumber>
    </recommendedName>
</protein>
<keyword evidence="1" id="KW-0904">Protein phosphatase</keyword>
<gene>
    <name evidence="2" type="ORF">SSX86_032485</name>
</gene>
<keyword evidence="1" id="KW-0460">Magnesium</keyword>
<comment type="cofactor">
    <cofactor evidence="1">
        <name>Mg(2+)</name>
        <dbReference type="ChEBI" id="CHEBI:18420"/>
    </cofactor>
</comment>
<keyword evidence="3" id="KW-1185">Reference proteome</keyword>
<dbReference type="EC" id="3.1.3.16" evidence="1"/>
<dbReference type="InterPro" id="IPR039123">
    <property type="entry name" value="PPTC7"/>
</dbReference>
<dbReference type="Proteomes" id="UP001408789">
    <property type="component" value="Unassembled WGS sequence"/>
</dbReference>
<dbReference type="GO" id="GO:0046872">
    <property type="term" value="F:metal ion binding"/>
    <property type="evidence" value="ECO:0007669"/>
    <property type="project" value="UniProtKB-UniRule"/>
</dbReference>
<sequence>DHVYLPHPDKEETGGEEAHFICSDEQAIVAADGVGGWADLGIDAGKYARELMCNSVSAVEDEPKGSANPARVL</sequence>
<dbReference type="EMBL" id="JBCNJP010011612">
    <property type="protein sequence ID" value="KAK9048550.1"/>
    <property type="molecule type" value="Genomic_DNA"/>
</dbReference>
<evidence type="ECO:0000313" key="3">
    <source>
        <dbReference type="Proteomes" id="UP001408789"/>
    </source>
</evidence>
<name>A0AAP0C3M5_9ASTR</name>
<comment type="catalytic activity">
    <reaction evidence="1">
        <text>O-phospho-L-seryl-[protein] + H2O = L-seryl-[protein] + phosphate</text>
        <dbReference type="Rhea" id="RHEA:20629"/>
        <dbReference type="Rhea" id="RHEA-COMP:9863"/>
        <dbReference type="Rhea" id="RHEA-COMP:11604"/>
        <dbReference type="ChEBI" id="CHEBI:15377"/>
        <dbReference type="ChEBI" id="CHEBI:29999"/>
        <dbReference type="ChEBI" id="CHEBI:43474"/>
        <dbReference type="ChEBI" id="CHEBI:83421"/>
        <dbReference type="EC" id="3.1.3.16"/>
    </reaction>
</comment>
<comment type="cofactor">
    <cofactor evidence="1">
        <name>Mn(2+)</name>
        <dbReference type="ChEBI" id="CHEBI:29035"/>
    </cofactor>
</comment>
<keyword evidence="1" id="KW-0378">Hydrolase</keyword>
<evidence type="ECO:0000313" key="2">
    <source>
        <dbReference type="EMBL" id="KAK9048550.1"/>
    </source>
</evidence>
<dbReference type="AlphaFoldDB" id="A0AAP0C3M5"/>
<keyword evidence="1" id="KW-0464">Manganese</keyword>
<dbReference type="PANTHER" id="PTHR12320">
    <property type="entry name" value="PROTEIN PHOSPHATASE 2C"/>
    <property type="match status" value="1"/>
</dbReference>
<dbReference type="GO" id="GO:0004722">
    <property type="term" value="F:protein serine/threonine phosphatase activity"/>
    <property type="evidence" value="ECO:0007669"/>
    <property type="project" value="UniProtKB-EC"/>
</dbReference>
<keyword evidence="1" id="KW-0479">Metal-binding</keyword>
<organism evidence="2 3">
    <name type="scientific">Deinandra increscens subsp. villosa</name>
    <dbReference type="NCBI Taxonomy" id="3103831"/>
    <lineage>
        <taxon>Eukaryota</taxon>
        <taxon>Viridiplantae</taxon>
        <taxon>Streptophyta</taxon>
        <taxon>Embryophyta</taxon>
        <taxon>Tracheophyta</taxon>
        <taxon>Spermatophyta</taxon>
        <taxon>Magnoliopsida</taxon>
        <taxon>eudicotyledons</taxon>
        <taxon>Gunneridae</taxon>
        <taxon>Pentapetalae</taxon>
        <taxon>asterids</taxon>
        <taxon>campanulids</taxon>
        <taxon>Asterales</taxon>
        <taxon>Asteraceae</taxon>
        <taxon>Asteroideae</taxon>
        <taxon>Heliantheae alliance</taxon>
        <taxon>Madieae</taxon>
        <taxon>Madiinae</taxon>
        <taxon>Deinandra</taxon>
    </lineage>
</organism>